<sequence length="231" mass="25349">MLSVIIPAHNEAAQLPATLMALRQAAGALALDWEVIVVDDASEDGTAEVARVHGAQVLRVEHRQIAATRNAGAQAARGQALLFVDADTSVDAPVLAAAVAALEGGAVGGGARVTMPEAGAWHVRLGEWCFGWLFRFTGIAPGCFLFCTRAAFDAAGGFNQRYYAGEDVAMSRALARIGRFVILREAVRTSARKLQMFTPWEHLRLMLRFALMRRRMLTSRRHLDFWYGRRR</sequence>
<dbReference type="Pfam" id="PF00535">
    <property type="entry name" value="Glycos_transf_2"/>
    <property type="match status" value="1"/>
</dbReference>
<dbReference type="AlphaFoldDB" id="A0A4V1N0V9"/>
<dbReference type="GO" id="GO:0005886">
    <property type="term" value="C:plasma membrane"/>
    <property type="evidence" value="ECO:0007669"/>
    <property type="project" value="UniProtKB-SubCell"/>
</dbReference>
<dbReference type="InterPro" id="IPR001173">
    <property type="entry name" value="Glyco_trans_2-like"/>
</dbReference>
<feature type="domain" description="Glycosyltransferase 2-like" evidence="6">
    <location>
        <begin position="3"/>
        <end position="125"/>
    </location>
</feature>
<keyword evidence="8" id="KW-1185">Reference proteome</keyword>
<dbReference type="PANTHER" id="PTHR43646:SF2">
    <property type="entry name" value="GLYCOSYLTRANSFERASE 2-LIKE DOMAIN-CONTAINING PROTEIN"/>
    <property type="match status" value="1"/>
</dbReference>
<proteinExistence type="predicted"/>
<keyword evidence="5" id="KW-0472">Membrane</keyword>
<organism evidence="7 8">
    <name type="scientific">Pseudoxanthomonas composti</name>
    <dbReference type="NCBI Taxonomy" id="2137479"/>
    <lineage>
        <taxon>Bacteria</taxon>
        <taxon>Pseudomonadati</taxon>
        <taxon>Pseudomonadota</taxon>
        <taxon>Gammaproteobacteria</taxon>
        <taxon>Lysobacterales</taxon>
        <taxon>Lysobacteraceae</taxon>
        <taxon>Pseudoxanthomonas</taxon>
    </lineage>
</organism>
<dbReference type="GO" id="GO:0016757">
    <property type="term" value="F:glycosyltransferase activity"/>
    <property type="evidence" value="ECO:0007669"/>
    <property type="project" value="UniProtKB-KW"/>
</dbReference>
<accession>A0A4V1N0V9</accession>
<comment type="subcellular location">
    <subcellularLocation>
        <location evidence="1">Cell membrane</location>
    </subcellularLocation>
</comment>
<evidence type="ECO:0000259" key="6">
    <source>
        <dbReference type="Pfam" id="PF00535"/>
    </source>
</evidence>
<protein>
    <submittedName>
        <fullName evidence="7">Glycosyltransferase</fullName>
    </submittedName>
</protein>
<evidence type="ECO:0000313" key="8">
    <source>
        <dbReference type="Proteomes" id="UP000289784"/>
    </source>
</evidence>
<name>A0A4V1N0V9_9GAMM</name>
<dbReference type="SUPFAM" id="SSF53448">
    <property type="entry name" value="Nucleotide-diphospho-sugar transferases"/>
    <property type="match status" value="1"/>
</dbReference>
<keyword evidence="2" id="KW-1003">Cell membrane</keyword>
<dbReference type="EMBL" id="SAWZ01000007">
    <property type="protein sequence ID" value="RXR03409.1"/>
    <property type="molecule type" value="Genomic_DNA"/>
</dbReference>
<evidence type="ECO:0000256" key="5">
    <source>
        <dbReference type="ARBA" id="ARBA00023136"/>
    </source>
</evidence>
<dbReference type="RefSeq" id="WP_129471721.1">
    <property type="nucleotide sequence ID" value="NZ_SAWZ01000007.1"/>
</dbReference>
<keyword evidence="3" id="KW-0328">Glycosyltransferase</keyword>
<dbReference type="PANTHER" id="PTHR43646">
    <property type="entry name" value="GLYCOSYLTRANSFERASE"/>
    <property type="match status" value="1"/>
</dbReference>
<evidence type="ECO:0000256" key="4">
    <source>
        <dbReference type="ARBA" id="ARBA00022679"/>
    </source>
</evidence>
<gene>
    <name evidence="7" type="ORF">EPA99_13265</name>
</gene>
<evidence type="ECO:0000313" key="7">
    <source>
        <dbReference type="EMBL" id="RXR03409.1"/>
    </source>
</evidence>
<comment type="caution">
    <text evidence="7">The sequence shown here is derived from an EMBL/GenBank/DDBJ whole genome shotgun (WGS) entry which is preliminary data.</text>
</comment>
<reference evidence="7 8" key="1">
    <citation type="submission" date="2019-01" db="EMBL/GenBank/DDBJ databases">
        <title>Pseudoxanthomonas composti sp. nov., isolated from compost.</title>
        <authorList>
            <person name="Yang G."/>
        </authorList>
    </citation>
    <scope>NUCLEOTIDE SEQUENCE [LARGE SCALE GENOMIC DNA]</scope>
    <source>
        <strain evidence="7 8">GSS15</strain>
    </source>
</reference>
<dbReference type="Proteomes" id="UP000289784">
    <property type="component" value="Unassembled WGS sequence"/>
</dbReference>
<dbReference type="InterPro" id="IPR029044">
    <property type="entry name" value="Nucleotide-diphossugar_trans"/>
</dbReference>
<evidence type="ECO:0000256" key="3">
    <source>
        <dbReference type="ARBA" id="ARBA00022676"/>
    </source>
</evidence>
<evidence type="ECO:0000256" key="1">
    <source>
        <dbReference type="ARBA" id="ARBA00004236"/>
    </source>
</evidence>
<dbReference type="OrthoDB" id="9777873at2"/>
<evidence type="ECO:0000256" key="2">
    <source>
        <dbReference type="ARBA" id="ARBA00022475"/>
    </source>
</evidence>
<dbReference type="Gene3D" id="3.90.550.10">
    <property type="entry name" value="Spore Coat Polysaccharide Biosynthesis Protein SpsA, Chain A"/>
    <property type="match status" value="1"/>
</dbReference>
<keyword evidence="4 7" id="KW-0808">Transferase</keyword>